<feature type="transmembrane region" description="Helical" evidence="3">
    <location>
        <begin position="220"/>
        <end position="241"/>
    </location>
</feature>
<keyword evidence="3" id="KW-1133">Transmembrane helix</keyword>
<accession>A0ABT5KZU3</accession>
<protein>
    <recommendedName>
        <fullName evidence="1">diguanylate cyclase</fullName>
        <ecNumber evidence="1">2.7.7.65</ecNumber>
    </recommendedName>
</protein>
<evidence type="ECO:0000256" key="2">
    <source>
        <dbReference type="ARBA" id="ARBA00034247"/>
    </source>
</evidence>
<evidence type="ECO:0000256" key="3">
    <source>
        <dbReference type="SAM" id="Phobius"/>
    </source>
</evidence>
<feature type="domain" description="GGDEF" evidence="4">
    <location>
        <begin position="296"/>
        <end position="424"/>
    </location>
</feature>
<name>A0ABT5KZU3_9ALTE</name>
<dbReference type="Pfam" id="PF00990">
    <property type="entry name" value="GGDEF"/>
    <property type="match status" value="1"/>
</dbReference>
<evidence type="ECO:0000313" key="6">
    <source>
        <dbReference type="Proteomes" id="UP001218788"/>
    </source>
</evidence>
<dbReference type="EMBL" id="JAQQXP010000001">
    <property type="protein sequence ID" value="MDC8830292.1"/>
    <property type="molecule type" value="Genomic_DNA"/>
</dbReference>
<dbReference type="Gene3D" id="3.30.70.270">
    <property type="match status" value="1"/>
</dbReference>
<dbReference type="NCBIfam" id="TIGR00254">
    <property type="entry name" value="GGDEF"/>
    <property type="match status" value="1"/>
</dbReference>
<comment type="caution">
    <text evidence="5">The sequence shown here is derived from an EMBL/GenBank/DDBJ whole genome shotgun (WGS) entry which is preliminary data.</text>
</comment>
<dbReference type="Proteomes" id="UP001218788">
    <property type="component" value="Unassembled WGS sequence"/>
</dbReference>
<gene>
    <name evidence="5" type="ORF">OIK42_05890</name>
</gene>
<feature type="transmembrane region" description="Helical" evidence="3">
    <location>
        <begin position="12"/>
        <end position="32"/>
    </location>
</feature>
<dbReference type="EC" id="2.7.7.65" evidence="1"/>
<dbReference type="PROSITE" id="PS50887">
    <property type="entry name" value="GGDEF"/>
    <property type="match status" value="1"/>
</dbReference>
<sequence>MSLVFLNFSTISRLKILLFAISIALVLGYDLIPDKTQQVFPTDNAVVSLFSDKEIGGTSSVRWIDQAQTQYECSIGNGVTSYCGSAITWWDGKDLTLDLSNGFDKMLIDVTYQGNAPTVQIIVRSTFYSTHGRTDVPDKAMASIVDTADLTRMLELKLKDFRVLDWWISENKIAPSDTHPDWRDVITMGVNSSKSMTSGPEQITINSVVFSGRYFTKEQLYLSLLIIWGFIFVSQGLWHYFELQRRVKADEVKLLELAAISEQYRVQAETDVLTGLSNREGLAQTLSTIERMGELDNFAMLILDIDYFKQVNDNYGHDVGDQVLEEIAQLIKQNCRQTDLVSRWGGEEFIVLFRCKHADDTKRLAENIRLEIARKRFSQHQLTLTATIGATKLSQQEGFTEAFKRADTALYKGKQHGRNMLVLA</sequence>
<evidence type="ECO:0000259" key="4">
    <source>
        <dbReference type="PROSITE" id="PS50887"/>
    </source>
</evidence>
<dbReference type="InterPro" id="IPR043128">
    <property type="entry name" value="Rev_trsase/Diguanyl_cyclase"/>
</dbReference>
<dbReference type="InterPro" id="IPR029787">
    <property type="entry name" value="Nucleotide_cyclase"/>
</dbReference>
<dbReference type="PANTHER" id="PTHR45138">
    <property type="entry name" value="REGULATORY COMPONENTS OF SENSORY TRANSDUCTION SYSTEM"/>
    <property type="match status" value="1"/>
</dbReference>
<organism evidence="5 6">
    <name type="scientific">Alteromonas gilva</name>
    <dbReference type="NCBI Taxonomy" id="2987522"/>
    <lineage>
        <taxon>Bacteria</taxon>
        <taxon>Pseudomonadati</taxon>
        <taxon>Pseudomonadota</taxon>
        <taxon>Gammaproteobacteria</taxon>
        <taxon>Alteromonadales</taxon>
        <taxon>Alteromonadaceae</taxon>
        <taxon>Alteromonas/Salinimonas group</taxon>
        <taxon>Alteromonas</taxon>
    </lineage>
</organism>
<comment type="catalytic activity">
    <reaction evidence="2">
        <text>2 GTP = 3',3'-c-di-GMP + 2 diphosphate</text>
        <dbReference type="Rhea" id="RHEA:24898"/>
        <dbReference type="ChEBI" id="CHEBI:33019"/>
        <dbReference type="ChEBI" id="CHEBI:37565"/>
        <dbReference type="ChEBI" id="CHEBI:58805"/>
        <dbReference type="EC" id="2.7.7.65"/>
    </reaction>
</comment>
<evidence type="ECO:0000313" key="5">
    <source>
        <dbReference type="EMBL" id="MDC8830292.1"/>
    </source>
</evidence>
<dbReference type="CDD" id="cd01949">
    <property type="entry name" value="GGDEF"/>
    <property type="match status" value="1"/>
</dbReference>
<keyword evidence="6" id="KW-1185">Reference proteome</keyword>
<dbReference type="InterPro" id="IPR050469">
    <property type="entry name" value="Diguanylate_Cyclase"/>
</dbReference>
<dbReference type="InterPro" id="IPR000160">
    <property type="entry name" value="GGDEF_dom"/>
</dbReference>
<dbReference type="SUPFAM" id="SSF55073">
    <property type="entry name" value="Nucleotide cyclase"/>
    <property type="match status" value="1"/>
</dbReference>
<reference evidence="5 6" key="1">
    <citation type="submission" date="2022-10" db="EMBL/GenBank/DDBJ databases">
        <title>Alteromonas sp. chi3 Genome sequencing.</title>
        <authorList>
            <person name="Park S."/>
        </authorList>
    </citation>
    <scope>NUCLEOTIDE SEQUENCE [LARGE SCALE GENOMIC DNA]</scope>
    <source>
        <strain evidence="6">chi3</strain>
    </source>
</reference>
<evidence type="ECO:0000256" key="1">
    <source>
        <dbReference type="ARBA" id="ARBA00012528"/>
    </source>
</evidence>
<dbReference type="RefSeq" id="WP_273639048.1">
    <property type="nucleotide sequence ID" value="NZ_JAQQXP010000001.1"/>
</dbReference>
<dbReference type="PANTHER" id="PTHR45138:SF9">
    <property type="entry name" value="DIGUANYLATE CYCLASE DGCM-RELATED"/>
    <property type="match status" value="1"/>
</dbReference>
<keyword evidence="3" id="KW-0472">Membrane</keyword>
<dbReference type="SMART" id="SM00267">
    <property type="entry name" value="GGDEF"/>
    <property type="match status" value="1"/>
</dbReference>
<proteinExistence type="predicted"/>
<keyword evidence="3" id="KW-0812">Transmembrane</keyword>